<dbReference type="Gene3D" id="3.30.420.40">
    <property type="match status" value="1"/>
</dbReference>
<dbReference type="InterPro" id="IPR043129">
    <property type="entry name" value="ATPase_NBD"/>
</dbReference>
<dbReference type="GO" id="GO:0004340">
    <property type="term" value="F:glucokinase activity"/>
    <property type="evidence" value="ECO:0007669"/>
    <property type="project" value="TreeGrafter"/>
</dbReference>
<dbReference type="CDD" id="cd24000">
    <property type="entry name" value="ASKHA_NBD_HK"/>
    <property type="match status" value="1"/>
</dbReference>
<comment type="similarity">
    <text evidence="1 6">Belongs to the hexokinase family.</text>
</comment>
<evidence type="ECO:0000259" key="7">
    <source>
        <dbReference type="Pfam" id="PF00349"/>
    </source>
</evidence>
<dbReference type="PROSITE" id="PS51748">
    <property type="entry name" value="HEXOKINASE_2"/>
    <property type="match status" value="1"/>
</dbReference>
<dbReference type="GO" id="GO:0005739">
    <property type="term" value="C:mitochondrion"/>
    <property type="evidence" value="ECO:0007669"/>
    <property type="project" value="TreeGrafter"/>
</dbReference>
<dbReference type="PRINTS" id="PR00475">
    <property type="entry name" value="HEXOKINASE"/>
</dbReference>
<dbReference type="GeneID" id="90073162"/>
<keyword evidence="4 6" id="KW-0418">Kinase</keyword>
<dbReference type="GO" id="GO:0005829">
    <property type="term" value="C:cytosol"/>
    <property type="evidence" value="ECO:0007669"/>
    <property type="project" value="TreeGrafter"/>
</dbReference>
<dbReference type="GO" id="GO:0005524">
    <property type="term" value="F:ATP binding"/>
    <property type="evidence" value="ECO:0007669"/>
    <property type="project" value="UniProtKB-UniRule"/>
</dbReference>
<evidence type="ECO:0000256" key="5">
    <source>
        <dbReference type="ARBA" id="ARBA00022840"/>
    </source>
</evidence>
<name>A0AAV5QK74_9ASCO</name>
<keyword evidence="6" id="KW-0324">Glycolysis</keyword>
<reference evidence="9 10" key="1">
    <citation type="journal article" date="2023" name="Elife">
        <title>Identification of key yeast species and microbe-microbe interactions impacting larval growth of Drosophila in the wild.</title>
        <authorList>
            <person name="Mure A."/>
            <person name="Sugiura Y."/>
            <person name="Maeda R."/>
            <person name="Honda K."/>
            <person name="Sakurai N."/>
            <person name="Takahashi Y."/>
            <person name="Watada M."/>
            <person name="Katoh T."/>
            <person name="Gotoh A."/>
            <person name="Gotoh Y."/>
            <person name="Taniguchi I."/>
            <person name="Nakamura K."/>
            <person name="Hayashi T."/>
            <person name="Katayama T."/>
            <person name="Uemura T."/>
            <person name="Hattori Y."/>
        </authorList>
    </citation>
    <scope>NUCLEOTIDE SEQUENCE [LARGE SCALE GENOMIC DNA]</scope>
    <source>
        <strain evidence="9 10">SC-9</strain>
    </source>
</reference>
<dbReference type="GO" id="GO:0006096">
    <property type="term" value="P:glycolytic process"/>
    <property type="evidence" value="ECO:0007669"/>
    <property type="project" value="UniProtKB-KW"/>
</dbReference>
<dbReference type="EC" id="2.7.1.-" evidence="6"/>
<dbReference type="PANTHER" id="PTHR19443">
    <property type="entry name" value="HEXOKINASE"/>
    <property type="match status" value="1"/>
</dbReference>
<dbReference type="GO" id="GO:0001678">
    <property type="term" value="P:intracellular glucose homeostasis"/>
    <property type="evidence" value="ECO:0007669"/>
    <property type="project" value="InterPro"/>
</dbReference>
<dbReference type="Gene3D" id="3.40.367.20">
    <property type="match status" value="1"/>
</dbReference>
<dbReference type="GO" id="GO:0008865">
    <property type="term" value="F:fructokinase activity"/>
    <property type="evidence" value="ECO:0007669"/>
    <property type="project" value="TreeGrafter"/>
</dbReference>
<evidence type="ECO:0000256" key="6">
    <source>
        <dbReference type="RuleBase" id="RU362007"/>
    </source>
</evidence>
<dbReference type="RefSeq" id="XP_064852183.1">
    <property type="nucleotide sequence ID" value="XM_064996111.1"/>
</dbReference>
<evidence type="ECO:0000256" key="1">
    <source>
        <dbReference type="ARBA" id="ARBA00009225"/>
    </source>
</evidence>
<comment type="caution">
    <text evidence="9">The sequence shown here is derived from an EMBL/GenBank/DDBJ whole genome shotgun (WGS) entry which is preliminary data.</text>
</comment>
<dbReference type="PANTHER" id="PTHR19443:SF24">
    <property type="entry name" value="PHOSPHOTRANSFERASE"/>
    <property type="match status" value="1"/>
</dbReference>
<evidence type="ECO:0000256" key="3">
    <source>
        <dbReference type="ARBA" id="ARBA00022741"/>
    </source>
</evidence>
<evidence type="ECO:0000256" key="4">
    <source>
        <dbReference type="ARBA" id="ARBA00022777"/>
    </source>
</evidence>
<proteinExistence type="inferred from homology"/>
<dbReference type="GO" id="GO:0006013">
    <property type="term" value="P:mannose metabolic process"/>
    <property type="evidence" value="ECO:0007669"/>
    <property type="project" value="TreeGrafter"/>
</dbReference>
<feature type="domain" description="Hexokinase C-terminal" evidence="8">
    <location>
        <begin position="236"/>
        <end position="492"/>
    </location>
</feature>
<organism evidence="9 10">
    <name type="scientific">Saccharomycopsis crataegensis</name>
    <dbReference type="NCBI Taxonomy" id="43959"/>
    <lineage>
        <taxon>Eukaryota</taxon>
        <taxon>Fungi</taxon>
        <taxon>Dikarya</taxon>
        <taxon>Ascomycota</taxon>
        <taxon>Saccharomycotina</taxon>
        <taxon>Saccharomycetes</taxon>
        <taxon>Saccharomycopsidaceae</taxon>
        <taxon>Saccharomycopsis</taxon>
    </lineage>
</organism>
<keyword evidence="5 6" id="KW-0067">ATP-binding</keyword>
<dbReference type="AlphaFoldDB" id="A0AAV5QK74"/>
<protein>
    <recommendedName>
        <fullName evidence="6">Phosphotransferase</fullName>
        <ecNumber evidence="6">2.7.1.-</ecNumber>
    </recommendedName>
</protein>
<dbReference type="Proteomes" id="UP001360560">
    <property type="component" value="Unassembled WGS sequence"/>
</dbReference>
<dbReference type="GO" id="GO:0019158">
    <property type="term" value="F:mannokinase activity"/>
    <property type="evidence" value="ECO:0007669"/>
    <property type="project" value="TreeGrafter"/>
</dbReference>
<sequence>MRQEPVLVSSRIVNGYPDATQDMNYKRDDDLSSLLTSYFKTNELRNNFDQITEGFKKSIFEAILKSGNCMIPCFNVVCEENDEVKGNFAIIDIGGSTLRVSIVKFYGDRQAECTINKSWLIEDQNKNLDHKFFQWVAENFKSVVPADIIESLKNSRGNIKLGITWSFPINQTTSPNRGNISDLGKGFSVIDEFKEKDMKDIFEESFAKVAIPVEVYSIVNDSTSVLITGSYFKNAKLGLVQGTGVNSCFLVDSCLLNDTKKNALPGNSDNKKILLNSEASFLGAHLKEYVTSADVKLNGLWDIMGDGSTLPPHLTTEAYGVFQPLEIMTSGRYIPEIVRLTVEKIIADGYESFEGGVPKGLEAEYSLTAECLSTLYQCENLESFQSALNKKFPAKGLKIQDLNNLKIITKVIILRASIILASYIIALLEVSGTTNIPNADIAVVGSMLEHFPKYKSKVLEILDVETKARGLPKVTFNFIKDSSIYGASIAAYVNQKKMSLD</sequence>
<evidence type="ECO:0000313" key="10">
    <source>
        <dbReference type="Proteomes" id="UP001360560"/>
    </source>
</evidence>
<keyword evidence="3 6" id="KW-0547">Nucleotide-binding</keyword>
<evidence type="ECO:0000256" key="2">
    <source>
        <dbReference type="ARBA" id="ARBA00022679"/>
    </source>
</evidence>
<dbReference type="GO" id="GO:0005536">
    <property type="term" value="F:D-glucose binding"/>
    <property type="evidence" value="ECO:0007669"/>
    <property type="project" value="InterPro"/>
</dbReference>
<evidence type="ECO:0000259" key="8">
    <source>
        <dbReference type="Pfam" id="PF03727"/>
    </source>
</evidence>
<dbReference type="Pfam" id="PF03727">
    <property type="entry name" value="Hexokinase_2"/>
    <property type="match status" value="1"/>
</dbReference>
<dbReference type="GO" id="GO:0006006">
    <property type="term" value="P:glucose metabolic process"/>
    <property type="evidence" value="ECO:0007669"/>
    <property type="project" value="TreeGrafter"/>
</dbReference>
<dbReference type="SUPFAM" id="SSF53067">
    <property type="entry name" value="Actin-like ATPase domain"/>
    <property type="match status" value="2"/>
</dbReference>
<gene>
    <name evidence="9" type="ORF">DASC09_025080</name>
</gene>
<dbReference type="InterPro" id="IPR022673">
    <property type="entry name" value="Hexokinase_C"/>
</dbReference>
<dbReference type="InterPro" id="IPR022672">
    <property type="entry name" value="Hexokinase_N"/>
</dbReference>
<dbReference type="Pfam" id="PF00349">
    <property type="entry name" value="Hexokinase_1"/>
    <property type="match status" value="1"/>
</dbReference>
<dbReference type="InterPro" id="IPR018181">
    <property type="entry name" value="Heat_shock_70_CS"/>
</dbReference>
<accession>A0AAV5QK74</accession>
<dbReference type="EMBL" id="BTFZ01000004">
    <property type="protein sequence ID" value="GMM35183.1"/>
    <property type="molecule type" value="Genomic_DNA"/>
</dbReference>
<dbReference type="PROSITE" id="PS00329">
    <property type="entry name" value="HSP70_2"/>
    <property type="match status" value="1"/>
</dbReference>
<evidence type="ECO:0000313" key="9">
    <source>
        <dbReference type="EMBL" id="GMM35183.1"/>
    </source>
</evidence>
<dbReference type="InterPro" id="IPR001312">
    <property type="entry name" value="Hexokinase"/>
</dbReference>
<keyword evidence="2 6" id="KW-0808">Transferase</keyword>
<keyword evidence="10" id="KW-1185">Reference proteome</keyword>
<feature type="domain" description="Hexokinase N-terminal" evidence="7">
    <location>
        <begin position="47"/>
        <end position="231"/>
    </location>
</feature>